<dbReference type="Proteomes" id="UP001259492">
    <property type="component" value="Unassembled WGS sequence"/>
</dbReference>
<gene>
    <name evidence="1" type="ORF">RM697_01420</name>
</gene>
<comment type="caution">
    <text evidence="1">The sequence shown here is derived from an EMBL/GenBank/DDBJ whole genome shotgun (WGS) entry which is preliminary data.</text>
</comment>
<proteinExistence type="predicted"/>
<dbReference type="EMBL" id="JAVRIA010000001">
    <property type="protein sequence ID" value="MDT0557286.1"/>
    <property type="molecule type" value="Genomic_DNA"/>
</dbReference>
<reference evidence="1 2" key="1">
    <citation type="submission" date="2023-09" db="EMBL/GenBank/DDBJ databases">
        <authorList>
            <person name="Rey-Velasco X."/>
        </authorList>
    </citation>
    <scope>NUCLEOTIDE SEQUENCE [LARGE SCALE GENOMIC DNA]</scope>
    <source>
        <strain evidence="1 2">W332</strain>
    </source>
</reference>
<dbReference type="RefSeq" id="WP_311426057.1">
    <property type="nucleotide sequence ID" value="NZ_JAVRIA010000001.1"/>
</dbReference>
<protein>
    <submittedName>
        <fullName evidence="1">Uncharacterized protein</fullName>
    </submittedName>
</protein>
<keyword evidence="2" id="KW-1185">Reference proteome</keyword>
<sequence length="111" mass="12602">MYKSSEMATLMNAFYTYNEALKAAIESNSTLPEMPESFNSIHTAKMTDVNGRTPIFQSFAPLYLEAQKSIHYSLDTMTKKTHYNSVINLCISCHKTECVGPIPRIKKLMIE</sequence>
<evidence type="ECO:0000313" key="1">
    <source>
        <dbReference type="EMBL" id="MDT0557286.1"/>
    </source>
</evidence>
<evidence type="ECO:0000313" key="2">
    <source>
        <dbReference type="Proteomes" id="UP001259492"/>
    </source>
</evidence>
<name>A0ABU2YGH7_9FLAO</name>
<accession>A0ABU2YGH7</accession>
<organism evidence="1 2">
    <name type="scientific">Microcosmobacter mediterraneus</name>
    <dbReference type="NCBI Taxonomy" id="3075607"/>
    <lineage>
        <taxon>Bacteria</taxon>
        <taxon>Pseudomonadati</taxon>
        <taxon>Bacteroidota</taxon>
        <taxon>Flavobacteriia</taxon>
        <taxon>Flavobacteriales</taxon>
        <taxon>Flavobacteriaceae</taxon>
        <taxon>Microcosmobacter</taxon>
    </lineage>
</organism>